<accession>A0A8S9MP68</accession>
<gene>
    <name evidence="1" type="ORF">F2Q68_00039282</name>
</gene>
<organism evidence="1 2">
    <name type="scientific">Brassica cretica</name>
    <name type="common">Mustard</name>
    <dbReference type="NCBI Taxonomy" id="69181"/>
    <lineage>
        <taxon>Eukaryota</taxon>
        <taxon>Viridiplantae</taxon>
        <taxon>Streptophyta</taxon>
        <taxon>Embryophyta</taxon>
        <taxon>Tracheophyta</taxon>
        <taxon>Spermatophyta</taxon>
        <taxon>Magnoliopsida</taxon>
        <taxon>eudicotyledons</taxon>
        <taxon>Gunneridae</taxon>
        <taxon>Pentapetalae</taxon>
        <taxon>rosids</taxon>
        <taxon>malvids</taxon>
        <taxon>Brassicales</taxon>
        <taxon>Brassicaceae</taxon>
        <taxon>Brassiceae</taxon>
        <taxon>Brassica</taxon>
    </lineage>
</organism>
<dbReference type="Proteomes" id="UP000712281">
    <property type="component" value="Unassembled WGS sequence"/>
</dbReference>
<sequence length="95" mass="10623">MKPEIRGKLSGKIIHEEITPASGFQLPAPVPVAMRRETNRSSAGDPEEAEPVTRWRPRWEWLGSPASDPDRVVLDSPLATWVELDRLPVGDQDRA</sequence>
<reference evidence="1" key="1">
    <citation type="submission" date="2019-12" db="EMBL/GenBank/DDBJ databases">
        <title>Genome sequencing and annotation of Brassica cretica.</title>
        <authorList>
            <person name="Studholme D.J."/>
            <person name="Sarris P.F."/>
        </authorList>
    </citation>
    <scope>NUCLEOTIDE SEQUENCE</scope>
    <source>
        <strain evidence="1">PFS-001/15</strain>
        <tissue evidence="1">Leaf</tissue>
    </source>
</reference>
<name>A0A8S9MP68_BRACR</name>
<dbReference type="EMBL" id="QGKW02000007">
    <property type="protein sequence ID" value="KAF2619079.1"/>
    <property type="molecule type" value="Genomic_DNA"/>
</dbReference>
<comment type="caution">
    <text evidence="1">The sequence shown here is derived from an EMBL/GenBank/DDBJ whole genome shotgun (WGS) entry which is preliminary data.</text>
</comment>
<proteinExistence type="predicted"/>
<dbReference type="AlphaFoldDB" id="A0A8S9MP68"/>
<protein>
    <submittedName>
        <fullName evidence="1">Uncharacterized protein</fullName>
    </submittedName>
</protein>
<evidence type="ECO:0000313" key="1">
    <source>
        <dbReference type="EMBL" id="KAF2619079.1"/>
    </source>
</evidence>
<evidence type="ECO:0000313" key="2">
    <source>
        <dbReference type="Proteomes" id="UP000712281"/>
    </source>
</evidence>